<organism evidence="2 3">
    <name type="scientific">Lottia gigantea</name>
    <name type="common">Giant owl limpet</name>
    <dbReference type="NCBI Taxonomy" id="225164"/>
    <lineage>
        <taxon>Eukaryota</taxon>
        <taxon>Metazoa</taxon>
        <taxon>Spiralia</taxon>
        <taxon>Lophotrochozoa</taxon>
        <taxon>Mollusca</taxon>
        <taxon>Gastropoda</taxon>
        <taxon>Patellogastropoda</taxon>
        <taxon>Lottioidea</taxon>
        <taxon>Lottiidae</taxon>
        <taxon>Lottia</taxon>
    </lineage>
</organism>
<evidence type="ECO:0000313" key="3">
    <source>
        <dbReference type="Proteomes" id="UP000030746"/>
    </source>
</evidence>
<gene>
    <name evidence="2" type="ORF">LOTGIDRAFT_158870</name>
</gene>
<dbReference type="RefSeq" id="XP_009050537.1">
    <property type="nucleotide sequence ID" value="XM_009052289.1"/>
</dbReference>
<dbReference type="OrthoDB" id="6160010at2759"/>
<dbReference type="STRING" id="225164.V4A4V7"/>
<dbReference type="KEGG" id="lgi:LOTGIDRAFT_158870"/>
<dbReference type="HOGENOM" id="CLU_011678_1_0_1"/>
<dbReference type="InterPro" id="IPR005049">
    <property type="entry name" value="STL-like"/>
</dbReference>
<dbReference type="GeneID" id="20237904"/>
<proteinExistence type="predicted"/>
<dbReference type="CTD" id="20237904"/>
<feature type="transmembrane region" description="Helical" evidence="1">
    <location>
        <begin position="35"/>
        <end position="53"/>
    </location>
</feature>
<protein>
    <submittedName>
        <fullName evidence="2">Uncharacterized protein</fullName>
    </submittedName>
</protein>
<dbReference type="EMBL" id="KB201205">
    <property type="protein sequence ID" value="ESO98913.1"/>
    <property type="molecule type" value="Genomic_DNA"/>
</dbReference>
<accession>V4A4V7</accession>
<evidence type="ECO:0000256" key="1">
    <source>
        <dbReference type="SAM" id="Phobius"/>
    </source>
</evidence>
<evidence type="ECO:0000313" key="2">
    <source>
        <dbReference type="EMBL" id="ESO98913.1"/>
    </source>
</evidence>
<dbReference type="Pfam" id="PF03385">
    <property type="entry name" value="STELLO"/>
    <property type="match status" value="1"/>
</dbReference>
<name>V4A4V7_LOTGI</name>
<keyword evidence="3" id="KW-1185">Reference proteome</keyword>
<dbReference type="AlphaFoldDB" id="V4A4V7"/>
<dbReference type="PANTHER" id="PTHR31362:SF0">
    <property type="entry name" value="EXOSTOSIN DOMAIN-CONTAINING PROTEIN-RELATED"/>
    <property type="match status" value="1"/>
</dbReference>
<sequence length="720" mass="83881">MEKKQYHKFLTMTKTKLSDFFSLRMVKIFVRKNQLTTVIIACFLTTCIGYLIVRPRYVHQYNPQDDDLVHKFTIVDDDSVDEKSSVDPVQNISTWQKTSGNRVKSKIHADKLILTTDTKFVSHIPGWTIVTLGPKLKCGMESSEKFKETVHQAVKDGVQFIYKSTEYQPKTLHYLDRFNYDKTMPVMKYMGNSTTPVKNHFIVINENYQKRNFAEMRYNVSVWRTAPIQKILLRNEINRGGDVDDRAPPIAISIKNSRYTFVKDMILFRYDAFWAMVPFKDNELWSMWVQKLLLELKTWVTFTTVSPLQHLCSNNGKLSHNDLNHIARWKCKSRSNFFECVKDFNRFLVSNKFMDSTQEKTITKWLKMLTIAGYTQPSLNPNNDSTGLVYRAIFRPKSVDSLYSMKQSYHNICGKTQPACPFKTVKKSTKKFSTILLNVVFNHATFYKITEYLANIYRPHFTHINFCGTKMDNFLPYNAKLDIPVSFIEMDDKEFQKGQFDHRCIEGAMKMNYDIDGVFHVNDDILLNLWNLPGIPTDRVWFQKDLQVVPFSTARLPSVYWKRAQMNITWWPWHNNNMGRMKLKGSIDTLRNLSKTEPLAATYINQVDKNTGGKRDIGFAGNTDIAYFPKKTFKTYLYAAQVQSPFTIFLELAVPGLIAGVTNLYDVVTLPGKYIWFDERPFYAQHYNVSHVFLHSLKIGGCLPKKPCKQFLCEKYLSCL</sequence>
<keyword evidence="1" id="KW-0472">Membrane</keyword>
<keyword evidence="1" id="KW-1133">Transmembrane helix</keyword>
<reference evidence="2 3" key="1">
    <citation type="journal article" date="2013" name="Nature">
        <title>Insights into bilaterian evolution from three spiralian genomes.</title>
        <authorList>
            <person name="Simakov O."/>
            <person name="Marletaz F."/>
            <person name="Cho S.J."/>
            <person name="Edsinger-Gonzales E."/>
            <person name="Havlak P."/>
            <person name="Hellsten U."/>
            <person name="Kuo D.H."/>
            <person name="Larsson T."/>
            <person name="Lv J."/>
            <person name="Arendt D."/>
            <person name="Savage R."/>
            <person name="Osoegawa K."/>
            <person name="de Jong P."/>
            <person name="Grimwood J."/>
            <person name="Chapman J.A."/>
            <person name="Shapiro H."/>
            <person name="Aerts A."/>
            <person name="Otillar R.P."/>
            <person name="Terry A.Y."/>
            <person name="Boore J.L."/>
            <person name="Grigoriev I.V."/>
            <person name="Lindberg D.R."/>
            <person name="Seaver E.C."/>
            <person name="Weisblat D.A."/>
            <person name="Putnam N.H."/>
            <person name="Rokhsar D.S."/>
        </authorList>
    </citation>
    <scope>NUCLEOTIDE SEQUENCE [LARGE SCALE GENOMIC DNA]</scope>
</reference>
<keyword evidence="1" id="KW-0812">Transmembrane</keyword>
<dbReference type="Proteomes" id="UP000030746">
    <property type="component" value="Unassembled WGS sequence"/>
</dbReference>
<dbReference type="PANTHER" id="PTHR31362">
    <property type="entry name" value="GLYCOSYLTRANSFERASE STELLO1-RELATED"/>
    <property type="match status" value="1"/>
</dbReference>